<dbReference type="EMBL" id="MU277286">
    <property type="protein sequence ID" value="KAI0055595.1"/>
    <property type="molecule type" value="Genomic_DNA"/>
</dbReference>
<name>A0ACB8SGM6_9AGAM</name>
<evidence type="ECO:0000313" key="2">
    <source>
        <dbReference type="Proteomes" id="UP000814140"/>
    </source>
</evidence>
<comment type="caution">
    <text evidence="1">The sequence shown here is derived from an EMBL/GenBank/DDBJ whole genome shotgun (WGS) entry which is preliminary data.</text>
</comment>
<accession>A0ACB8SGM6</accession>
<evidence type="ECO:0000313" key="1">
    <source>
        <dbReference type="EMBL" id="KAI0055595.1"/>
    </source>
</evidence>
<gene>
    <name evidence="1" type="ORF">BV25DRAFT_1833049</name>
</gene>
<protein>
    <submittedName>
        <fullName evidence="1">Uncharacterized protein</fullName>
    </submittedName>
</protein>
<sequence length="132" mass="14558">MGRAPPRCLRRSLRLATLTPGVKQDGTRPAVLVPPCPYTCPQPADDRMVAPPRNQWHSRLTPRRCQRVPALPAAVVLITLAVSHAGPFKNNVFLICFMYALGFFGRRQLCEKAGVTLCANVLEAARGFYSAR</sequence>
<reference evidence="1" key="1">
    <citation type="submission" date="2021-03" db="EMBL/GenBank/DDBJ databases">
        <authorList>
            <consortium name="DOE Joint Genome Institute"/>
            <person name="Ahrendt S."/>
            <person name="Looney B.P."/>
            <person name="Miyauchi S."/>
            <person name="Morin E."/>
            <person name="Drula E."/>
            <person name="Courty P.E."/>
            <person name="Chicoki N."/>
            <person name="Fauchery L."/>
            <person name="Kohler A."/>
            <person name="Kuo A."/>
            <person name="Labutti K."/>
            <person name="Pangilinan J."/>
            <person name="Lipzen A."/>
            <person name="Riley R."/>
            <person name="Andreopoulos W."/>
            <person name="He G."/>
            <person name="Johnson J."/>
            <person name="Barry K.W."/>
            <person name="Grigoriev I.V."/>
            <person name="Nagy L."/>
            <person name="Hibbett D."/>
            <person name="Henrissat B."/>
            <person name="Matheny P.B."/>
            <person name="Labbe J."/>
            <person name="Martin F."/>
        </authorList>
    </citation>
    <scope>NUCLEOTIDE SEQUENCE</scope>
    <source>
        <strain evidence="1">HHB10654</strain>
    </source>
</reference>
<keyword evidence="2" id="KW-1185">Reference proteome</keyword>
<reference evidence="1" key="2">
    <citation type="journal article" date="2022" name="New Phytol.">
        <title>Evolutionary transition to the ectomycorrhizal habit in the genomes of a hyperdiverse lineage of mushroom-forming fungi.</title>
        <authorList>
            <person name="Looney B."/>
            <person name="Miyauchi S."/>
            <person name="Morin E."/>
            <person name="Drula E."/>
            <person name="Courty P.E."/>
            <person name="Kohler A."/>
            <person name="Kuo A."/>
            <person name="LaButti K."/>
            <person name="Pangilinan J."/>
            <person name="Lipzen A."/>
            <person name="Riley R."/>
            <person name="Andreopoulos W."/>
            <person name="He G."/>
            <person name="Johnson J."/>
            <person name="Nolan M."/>
            <person name="Tritt A."/>
            <person name="Barry K.W."/>
            <person name="Grigoriev I.V."/>
            <person name="Nagy L.G."/>
            <person name="Hibbett D."/>
            <person name="Henrissat B."/>
            <person name="Matheny P.B."/>
            <person name="Labbe J."/>
            <person name="Martin F.M."/>
        </authorList>
    </citation>
    <scope>NUCLEOTIDE SEQUENCE</scope>
    <source>
        <strain evidence="1">HHB10654</strain>
    </source>
</reference>
<proteinExistence type="predicted"/>
<organism evidence="1 2">
    <name type="scientific">Artomyces pyxidatus</name>
    <dbReference type="NCBI Taxonomy" id="48021"/>
    <lineage>
        <taxon>Eukaryota</taxon>
        <taxon>Fungi</taxon>
        <taxon>Dikarya</taxon>
        <taxon>Basidiomycota</taxon>
        <taxon>Agaricomycotina</taxon>
        <taxon>Agaricomycetes</taxon>
        <taxon>Russulales</taxon>
        <taxon>Auriscalpiaceae</taxon>
        <taxon>Artomyces</taxon>
    </lineage>
</organism>
<dbReference type="Proteomes" id="UP000814140">
    <property type="component" value="Unassembled WGS sequence"/>
</dbReference>